<evidence type="ECO:0000259" key="1">
    <source>
        <dbReference type="Pfam" id="PF08281"/>
    </source>
</evidence>
<evidence type="ECO:0000313" key="2">
    <source>
        <dbReference type="EMBL" id="NOU83233.1"/>
    </source>
</evidence>
<evidence type="ECO:0000313" key="3">
    <source>
        <dbReference type="Proteomes" id="UP000596857"/>
    </source>
</evidence>
<feature type="domain" description="RNA polymerase sigma factor 70 region 4 type 2" evidence="1">
    <location>
        <begin position="118"/>
        <end position="168"/>
    </location>
</feature>
<dbReference type="Gene3D" id="1.10.10.10">
    <property type="entry name" value="Winged helix-like DNA-binding domain superfamily/Winged helix DNA-binding domain"/>
    <property type="match status" value="1"/>
</dbReference>
<dbReference type="InterPro" id="IPR036388">
    <property type="entry name" value="WH-like_DNA-bd_sf"/>
</dbReference>
<keyword evidence="3" id="KW-1185">Reference proteome</keyword>
<sequence length="180" mass="20583">MGERGIDMECVEQEDLEFIYSDFVQKLLPEYQISLKGVEQLYRSAEADDKKVIAGMVSDCEYVIEWLSSGRRPGNKRGIERRAGYEREILLEPILMQNFTCRFNAVPSEGLTEDQRFQLEYVLGLLSRREKECYMLANGEGFSHVAIAGMLQISAGSVSEYIQRAQKKISSVIDEYMSLI</sequence>
<gene>
    <name evidence="2" type="ORF">GC101_30705</name>
</gene>
<accession>A0ABX1YQ88</accession>
<dbReference type="NCBIfam" id="NF005385">
    <property type="entry name" value="PRK06930.1"/>
    <property type="match status" value="1"/>
</dbReference>
<dbReference type="InterPro" id="IPR013324">
    <property type="entry name" value="RNA_pol_sigma_r3/r4-like"/>
</dbReference>
<comment type="caution">
    <text evidence="2">The sequence shown here is derived from an EMBL/GenBank/DDBJ whole genome shotgun (WGS) entry which is preliminary data.</text>
</comment>
<dbReference type="SUPFAM" id="SSF88659">
    <property type="entry name" value="Sigma3 and sigma4 domains of RNA polymerase sigma factors"/>
    <property type="match status" value="1"/>
</dbReference>
<name>A0ABX1YQ88_9BACL</name>
<dbReference type="EMBL" id="WHOB01000091">
    <property type="protein sequence ID" value="NOU83233.1"/>
    <property type="molecule type" value="Genomic_DNA"/>
</dbReference>
<reference evidence="2 3" key="1">
    <citation type="submission" date="2019-10" db="EMBL/GenBank/DDBJ databases">
        <title>Description of Paenibacillus terricola sp. nov.</title>
        <authorList>
            <person name="Carlier A."/>
            <person name="Qi S."/>
        </authorList>
    </citation>
    <scope>NUCLEOTIDE SEQUENCE [LARGE SCALE GENOMIC DNA]</scope>
    <source>
        <strain evidence="2 3">LMG 31459</strain>
    </source>
</reference>
<dbReference type="Pfam" id="PF08281">
    <property type="entry name" value="Sigma70_r4_2"/>
    <property type="match status" value="1"/>
</dbReference>
<dbReference type="Proteomes" id="UP000596857">
    <property type="component" value="Unassembled WGS sequence"/>
</dbReference>
<organism evidence="2 3">
    <name type="scientific">Paenibacillus phytohabitans</name>
    <dbReference type="NCBI Taxonomy" id="2654978"/>
    <lineage>
        <taxon>Bacteria</taxon>
        <taxon>Bacillati</taxon>
        <taxon>Bacillota</taxon>
        <taxon>Bacilli</taxon>
        <taxon>Bacillales</taxon>
        <taxon>Paenibacillaceae</taxon>
        <taxon>Paenibacillus</taxon>
    </lineage>
</organism>
<protein>
    <submittedName>
        <fullName evidence="2">RNA polymerase subunit sigma-24</fullName>
    </submittedName>
</protein>
<proteinExistence type="predicted"/>
<dbReference type="InterPro" id="IPR013249">
    <property type="entry name" value="RNA_pol_sigma70_r4_t2"/>
</dbReference>